<dbReference type="Gene3D" id="2.60.40.10">
    <property type="entry name" value="Immunoglobulins"/>
    <property type="match status" value="3"/>
</dbReference>
<dbReference type="InterPro" id="IPR055149">
    <property type="entry name" value="Agl_cat_D2"/>
</dbReference>
<dbReference type="Pfam" id="PF22633">
    <property type="entry name" value="F5_F8_type_C_2"/>
    <property type="match status" value="1"/>
</dbReference>
<dbReference type="Pfam" id="PF22816">
    <property type="entry name" value="CatAgl_D2"/>
    <property type="match status" value="1"/>
</dbReference>
<dbReference type="InterPro" id="IPR033801">
    <property type="entry name" value="CBM6-CBM35-CBM36-like_1"/>
</dbReference>
<name>A0ABW1P381_9PSEU</name>
<gene>
    <name evidence="5" type="ORF">ACFP3R_11725</name>
</gene>
<comment type="caution">
    <text evidence="5">The sequence shown here is derived from an EMBL/GenBank/DDBJ whole genome shotgun (WGS) entry which is preliminary data.</text>
</comment>
<dbReference type="EMBL" id="JBHSQO010000009">
    <property type="protein sequence ID" value="MFC6089941.1"/>
    <property type="molecule type" value="Genomic_DNA"/>
</dbReference>
<dbReference type="Pfam" id="PF00754">
    <property type="entry name" value="F5_F8_type_C"/>
    <property type="match status" value="1"/>
</dbReference>
<dbReference type="Proteomes" id="UP001596220">
    <property type="component" value="Unassembled WGS sequence"/>
</dbReference>
<reference evidence="6" key="1">
    <citation type="journal article" date="2019" name="Int. J. Syst. Evol. Microbiol.">
        <title>The Global Catalogue of Microorganisms (GCM) 10K type strain sequencing project: providing services to taxonomists for standard genome sequencing and annotation.</title>
        <authorList>
            <consortium name="The Broad Institute Genomics Platform"/>
            <consortium name="The Broad Institute Genome Sequencing Center for Infectious Disease"/>
            <person name="Wu L."/>
            <person name="Ma J."/>
        </authorList>
    </citation>
    <scope>NUCLEOTIDE SEQUENCE [LARGE SCALE GENOMIC DNA]</scope>
    <source>
        <strain evidence="6">CGMCC 4.7246</strain>
    </source>
</reference>
<keyword evidence="2" id="KW-0119">Carbohydrate metabolism</keyword>
<feature type="domain" description="F5/8 type C" evidence="4">
    <location>
        <begin position="1"/>
        <end position="107"/>
    </location>
</feature>
<dbReference type="InterPro" id="IPR003961">
    <property type="entry name" value="FN3_dom"/>
</dbReference>
<evidence type="ECO:0000313" key="5">
    <source>
        <dbReference type="EMBL" id="MFC6089941.1"/>
    </source>
</evidence>
<sequence length="1290" mass="135502">MTLVSPAAQGAPSTALVNDGDRDTYWQTDSLPRTVGLDLGAPTRIDQVRLSVPEHWGERRQTLSVRTSLDGKGLATLVPSGTHTFSPAAGNQVTFDVDPTLVRYVQVEVTGNSADDGAQLAEIDVRRVVDAQALLPATYTASSHSDVYQPGNAGDGNQTTYWESSNNAFPQWLRADLGAALKVDRVVLKLPTANWSSRTQTLAVQHSANGTSFSDLVASAQYTFNPASNNTVTIPFTATTTRYLRLLITGNTGWPAGQVSEFEVHGTSGGDTQAPSAPTNLAYTTPQSGQIRLTWSAAGDDTGVTGYDVYANGQLRTSVAGTVLAYTDTQPDGVAVSYHVIAKDAAGNQSPPSNTVTRPGSGGSGQNLAKGRPITASSHTFTFVAANANDDDLNTYWEGATYPNTLTTQLGSNADLSSVVVKLNPSTAWGSRTQNIQVLGREQSASGFTSLVPARDYAFNPASGNSVSIPLSGRVADVQLRITANSGAPGGQVAEFQVFGVAAPNPDLTVTGTSFTPTNPVESAAVTLSATVRNAGTAASGATDVTFFLGTQSVGTAQVGALAAGASATVTANIGARGAGSYEYTAKVDETKKVVEQNEANNARVHPSPLVITPVPSSDLVGTISWSPGNPSNGQSTTFTAVIRNDGSIASAGGAHGVTLTLLNASGGTVRTLTGSFTGTLQPGQSSPQVNLGSWTAANGNYTVRAQVAVDANEIAARQGNNLSNQPLFVGRGANVPWQHVEAEDGVTAGGAQKIGPNRTIGDLAGEASGRRAVTLNSTGASVEFTTGVSTNTLVTRFSIPDAPGGGGINSTLNVYVNGTFHKAIDLTSRHIWLYGNEANPGNSPSAGGPRHIYDEANVLLNGTFPAGTKIKLQKDAANTTTYAVDFVNFEQVAAQGNPDPARYTTPTGFGHQDVQNALDRFRMDTTGTLLGVYLPAGTYTTAQKFQVYGKPVRVIGAGPWFTRFVVPSTQENTDAGFRAEASVNGSTFSGFSFFGNYVSRIDGPGKVFDFSNVANITIDNIWAEHMVCLYWGANTDFMTIKNSRIRNMFADGINMTNGSTDNLVQNIEARSTGDDSFALFSAIDAGGADEKNNTYENLTSLTPWRAAGLAVYGGYLNTFRNIYVADTLTYSGVTISSLDFGYPMNGFGPEPTTFSGITLVRAGGHFWGAQTFPAIWMFSASKPFRGIRVNDVDIIDPTYSGIMFQTNYVGGQPQNPVQDTVFTNVSISGARLSGDAFEAKSGIGIWVNEMPEAGQGPAVGSATFNNLRLSNNQEDIRNRTTTFTLDINP</sequence>
<accession>A0ABW1P381</accession>
<dbReference type="PROSITE" id="PS50022">
    <property type="entry name" value="FA58C_3"/>
    <property type="match status" value="2"/>
</dbReference>
<feature type="compositionally biased region" description="Polar residues" evidence="3">
    <location>
        <begin position="347"/>
        <end position="358"/>
    </location>
</feature>
<dbReference type="InterPro" id="IPR013783">
    <property type="entry name" value="Ig-like_fold"/>
</dbReference>
<organism evidence="5 6">
    <name type="scientific">Saccharothrix lopnurensis</name>
    <dbReference type="NCBI Taxonomy" id="1670621"/>
    <lineage>
        <taxon>Bacteria</taxon>
        <taxon>Bacillati</taxon>
        <taxon>Actinomycetota</taxon>
        <taxon>Actinomycetes</taxon>
        <taxon>Pseudonocardiales</taxon>
        <taxon>Pseudonocardiaceae</taxon>
        <taxon>Saccharothrix</taxon>
    </lineage>
</organism>
<evidence type="ECO:0000256" key="3">
    <source>
        <dbReference type="SAM" id="MobiDB-lite"/>
    </source>
</evidence>
<dbReference type="Pfam" id="PF07705">
    <property type="entry name" value="CARDB"/>
    <property type="match status" value="1"/>
</dbReference>
<dbReference type="CDD" id="cd00063">
    <property type="entry name" value="FN3"/>
    <property type="match status" value="1"/>
</dbReference>
<dbReference type="SUPFAM" id="SSF51126">
    <property type="entry name" value="Pectin lyase-like"/>
    <property type="match status" value="1"/>
</dbReference>
<dbReference type="InterPro" id="IPR036116">
    <property type="entry name" value="FN3_sf"/>
</dbReference>
<keyword evidence="1" id="KW-0326">Glycosidase</keyword>
<keyword evidence="6" id="KW-1185">Reference proteome</keyword>
<evidence type="ECO:0000259" key="4">
    <source>
        <dbReference type="PROSITE" id="PS50022"/>
    </source>
</evidence>
<keyword evidence="2" id="KW-0624">Polysaccharide degradation</keyword>
<dbReference type="Gene3D" id="2.160.20.10">
    <property type="entry name" value="Single-stranded right-handed beta-helix, Pectin lyase-like"/>
    <property type="match status" value="1"/>
</dbReference>
<dbReference type="Gene3D" id="2.60.120.260">
    <property type="entry name" value="Galactose-binding domain-like"/>
    <property type="match status" value="3"/>
</dbReference>
<evidence type="ECO:0000256" key="2">
    <source>
        <dbReference type="ARBA" id="ARBA00023326"/>
    </source>
</evidence>
<dbReference type="InterPro" id="IPR000421">
    <property type="entry name" value="FA58C"/>
</dbReference>
<feature type="region of interest" description="Disordered" evidence="3">
    <location>
        <begin position="345"/>
        <end position="371"/>
    </location>
</feature>
<dbReference type="SMART" id="SM00710">
    <property type="entry name" value="PbH1"/>
    <property type="match status" value="5"/>
</dbReference>
<dbReference type="RefSeq" id="WP_380635420.1">
    <property type="nucleotide sequence ID" value="NZ_JBHSQO010000009.1"/>
</dbReference>
<dbReference type="InterPro" id="IPR011635">
    <property type="entry name" value="CARDB"/>
</dbReference>
<dbReference type="InterPro" id="IPR008979">
    <property type="entry name" value="Galactose-bd-like_sf"/>
</dbReference>
<evidence type="ECO:0000256" key="1">
    <source>
        <dbReference type="ARBA" id="ARBA00023295"/>
    </source>
</evidence>
<protein>
    <submittedName>
        <fullName evidence="5">Discoidin domain-containing protein</fullName>
    </submittedName>
</protein>
<proteinExistence type="predicted"/>
<feature type="region of interest" description="Disordered" evidence="3">
    <location>
        <begin position="1"/>
        <end position="21"/>
    </location>
</feature>
<evidence type="ECO:0000313" key="6">
    <source>
        <dbReference type="Proteomes" id="UP001596220"/>
    </source>
</evidence>
<dbReference type="InterPro" id="IPR012334">
    <property type="entry name" value="Pectin_lyas_fold"/>
</dbReference>
<dbReference type="InterPro" id="IPR006626">
    <property type="entry name" value="PbH1"/>
</dbReference>
<dbReference type="Pfam" id="PF22815">
    <property type="entry name" value="CatAgl_D1"/>
    <property type="match status" value="1"/>
</dbReference>
<dbReference type="CDD" id="cd14490">
    <property type="entry name" value="CBM6-CBM35-CBM36_like_1"/>
    <property type="match status" value="1"/>
</dbReference>
<dbReference type="SUPFAM" id="SSF49785">
    <property type="entry name" value="Galactose-binding domain-like"/>
    <property type="match status" value="3"/>
</dbReference>
<dbReference type="InterPro" id="IPR011050">
    <property type="entry name" value="Pectin_lyase_fold/virulence"/>
</dbReference>
<feature type="domain" description="F5/8 type C" evidence="4">
    <location>
        <begin position="118"/>
        <end position="267"/>
    </location>
</feature>
<dbReference type="SMART" id="SM00231">
    <property type="entry name" value="FA58C"/>
    <property type="match status" value="1"/>
</dbReference>
<keyword evidence="1" id="KW-0378">Hydrolase</keyword>
<dbReference type="SUPFAM" id="SSF49265">
    <property type="entry name" value="Fibronectin type III"/>
    <property type="match status" value="1"/>
</dbReference>